<dbReference type="Pfam" id="PF03169">
    <property type="entry name" value="OPT"/>
    <property type="match status" value="1"/>
</dbReference>
<accession>A0A1R3KY69</accession>
<keyword evidence="7" id="KW-1133">Transmembrane helix</keyword>
<dbReference type="GO" id="GO:0016020">
    <property type="term" value="C:membrane"/>
    <property type="evidence" value="ECO:0007669"/>
    <property type="project" value="UniProtKB-SubCell"/>
</dbReference>
<dbReference type="InterPro" id="IPR004813">
    <property type="entry name" value="OPT"/>
</dbReference>
<protein>
    <submittedName>
        <fullName evidence="10">Oligopeptide transporter OPT superfamily</fullName>
    </submittedName>
</protein>
<dbReference type="AlphaFoldDB" id="A0A1R3KY69"/>
<keyword evidence="6" id="KW-0653">Protein transport</keyword>
<evidence type="ECO:0000313" key="11">
    <source>
        <dbReference type="Proteomes" id="UP000188268"/>
    </source>
</evidence>
<evidence type="ECO:0000256" key="5">
    <source>
        <dbReference type="ARBA" id="ARBA00022856"/>
    </source>
</evidence>
<name>A0A1R3KY69_COCAP</name>
<evidence type="ECO:0000256" key="8">
    <source>
        <dbReference type="ARBA" id="ARBA00023136"/>
    </source>
</evidence>
<comment type="similarity">
    <text evidence="2">Belongs to the oligopeptide OPT transporter (TC 2.A.67.1) family.</text>
</comment>
<dbReference type="PANTHER" id="PTHR22601">
    <property type="entry name" value="ISP4 LIKE PROTEIN"/>
    <property type="match status" value="1"/>
</dbReference>
<evidence type="ECO:0000256" key="1">
    <source>
        <dbReference type="ARBA" id="ARBA00004141"/>
    </source>
</evidence>
<dbReference type="OMA" id="SCILVAF"/>
<proteinExistence type="inferred from homology"/>
<keyword evidence="3" id="KW-0813">Transport</keyword>
<feature type="region of interest" description="Disordered" evidence="9">
    <location>
        <begin position="1"/>
        <end position="34"/>
    </location>
</feature>
<keyword evidence="11" id="KW-1185">Reference proteome</keyword>
<feature type="compositionally biased region" description="Basic and acidic residues" evidence="9">
    <location>
        <begin position="11"/>
        <end position="25"/>
    </location>
</feature>
<evidence type="ECO:0000313" key="10">
    <source>
        <dbReference type="EMBL" id="OMP12035.1"/>
    </source>
</evidence>
<dbReference type="InterPro" id="IPR004648">
    <property type="entry name" value="Oligpept_transpt"/>
</dbReference>
<gene>
    <name evidence="10" type="ORF">CCACVL1_00166</name>
</gene>
<dbReference type="Gramene" id="OMP12035">
    <property type="protein sequence ID" value="OMP12035"/>
    <property type="gene ID" value="CCACVL1_00166"/>
</dbReference>
<dbReference type="Proteomes" id="UP000188268">
    <property type="component" value="Unassembled WGS sequence"/>
</dbReference>
<evidence type="ECO:0000256" key="7">
    <source>
        <dbReference type="ARBA" id="ARBA00022989"/>
    </source>
</evidence>
<dbReference type="GO" id="GO:0015031">
    <property type="term" value="P:protein transport"/>
    <property type="evidence" value="ECO:0007669"/>
    <property type="project" value="UniProtKB-KW"/>
</dbReference>
<comment type="caution">
    <text evidence="10">The sequence shown here is derived from an EMBL/GenBank/DDBJ whole genome shotgun (WGS) entry which is preliminary data.</text>
</comment>
<dbReference type="GO" id="GO:0035673">
    <property type="term" value="F:oligopeptide transmembrane transporter activity"/>
    <property type="evidence" value="ECO:0007669"/>
    <property type="project" value="InterPro"/>
</dbReference>
<keyword evidence="5" id="KW-0571">Peptide transport</keyword>
<organism evidence="10 11">
    <name type="scientific">Corchorus capsularis</name>
    <name type="common">Jute</name>
    <dbReference type="NCBI Taxonomy" id="210143"/>
    <lineage>
        <taxon>Eukaryota</taxon>
        <taxon>Viridiplantae</taxon>
        <taxon>Streptophyta</taxon>
        <taxon>Embryophyta</taxon>
        <taxon>Tracheophyta</taxon>
        <taxon>Spermatophyta</taxon>
        <taxon>Magnoliopsida</taxon>
        <taxon>eudicotyledons</taxon>
        <taxon>Gunneridae</taxon>
        <taxon>Pentapetalae</taxon>
        <taxon>rosids</taxon>
        <taxon>malvids</taxon>
        <taxon>Malvales</taxon>
        <taxon>Malvaceae</taxon>
        <taxon>Grewioideae</taxon>
        <taxon>Apeibeae</taxon>
        <taxon>Corchorus</taxon>
    </lineage>
</organism>
<evidence type="ECO:0000256" key="6">
    <source>
        <dbReference type="ARBA" id="ARBA00022927"/>
    </source>
</evidence>
<evidence type="ECO:0000256" key="4">
    <source>
        <dbReference type="ARBA" id="ARBA00022692"/>
    </source>
</evidence>
<dbReference type="EMBL" id="AWWV01000534">
    <property type="protein sequence ID" value="OMP12035.1"/>
    <property type="molecule type" value="Genomic_DNA"/>
</dbReference>
<comment type="subcellular location">
    <subcellularLocation>
        <location evidence="1">Membrane</location>
        <topology evidence="1">Multi-pass membrane protein</topology>
    </subcellularLocation>
</comment>
<keyword evidence="4" id="KW-0812">Transmembrane</keyword>
<sequence>MAMAMATATVGKEDHQDGDGIHEKESDDEVNDNPIEEVRLTVPITDDPTQVALTFRTWFLGLLSCCILSLVNDFFSYRNNQLSVTAVSAQIVVLPLGKLMAATLPDTTISISL</sequence>
<reference evidence="10 11" key="1">
    <citation type="submission" date="2013-09" db="EMBL/GenBank/DDBJ databases">
        <title>Corchorus capsularis genome sequencing.</title>
        <authorList>
            <person name="Alam M."/>
            <person name="Haque M.S."/>
            <person name="Islam M.S."/>
            <person name="Emdad E.M."/>
            <person name="Islam M.M."/>
            <person name="Ahmed B."/>
            <person name="Halim A."/>
            <person name="Hossen Q.M.M."/>
            <person name="Hossain M.Z."/>
            <person name="Ahmed R."/>
            <person name="Khan M.M."/>
            <person name="Islam R."/>
            <person name="Rashid M.M."/>
            <person name="Khan S.A."/>
            <person name="Rahman M.S."/>
            <person name="Alam M."/>
        </authorList>
    </citation>
    <scope>NUCLEOTIDE SEQUENCE [LARGE SCALE GENOMIC DNA]</scope>
    <source>
        <strain evidence="11">cv. CVL-1</strain>
        <tissue evidence="10">Whole seedling</tissue>
    </source>
</reference>
<evidence type="ECO:0000256" key="3">
    <source>
        <dbReference type="ARBA" id="ARBA00022448"/>
    </source>
</evidence>
<dbReference type="OrthoDB" id="9986677at2759"/>
<evidence type="ECO:0000256" key="2">
    <source>
        <dbReference type="ARBA" id="ARBA00005484"/>
    </source>
</evidence>
<keyword evidence="8" id="KW-0472">Membrane</keyword>
<evidence type="ECO:0000256" key="9">
    <source>
        <dbReference type="SAM" id="MobiDB-lite"/>
    </source>
</evidence>